<dbReference type="Proteomes" id="UP001154282">
    <property type="component" value="Unassembled WGS sequence"/>
</dbReference>
<keyword evidence="8" id="KW-1185">Reference proteome</keyword>
<dbReference type="InterPro" id="IPR044839">
    <property type="entry name" value="NDR1-like"/>
</dbReference>
<protein>
    <recommendedName>
        <fullName evidence="6">Water stress and hypersensitive response domain-containing protein</fullName>
    </recommendedName>
</protein>
<keyword evidence="4 5" id="KW-0472">Membrane</keyword>
<evidence type="ECO:0000256" key="2">
    <source>
        <dbReference type="ARBA" id="ARBA00022692"/>
    </source>
</evidence>
<accession>A0AAV0HXA6</accession>
<name>A0AAV0HXA6_9ROSI</name>
<sequence>MPSKTSAPADSIPYTAVPTVYPHNVIVLPHYRPPRPNPTLLFLRRCSAFAAVALLLSAALFFLYPSDPHITVARVGLNHIQVHSSPKLTLDISLSLTVKVRNPDLFSLDYDYLSVSIGYRGRQLGVVRSLGGTVKARGSSYVNATLNLNGLEFFLDAFYLIEDLAKGVVPFDTMTTVNGDLGLLFFEIPIEGKVSCEVYVSTSNQTVVRQNCYPLVRNPAAFVIT</sequence>
<comment type="caution">
    <text evidence="7">The sequence shown here is derived from an EMBL/GenBank/DDBJ whole genome shotgun (WGS) entry which is preliminary data.</text>
</comment>
<dbReference type="GO" id="GO:0016020">
    <property type="term" value="C:membrane"/>
    <property type="evidence" value="ECO:0007669"/>
    <property type="project" value="UniProtKB-SubCell"/>
</dbReference>
<dbReference type="PANTHER" id="PTHR31234">
    <property type="entry name" value="LATE EMBRYOGENESIS ABUNDANT (LEA) HYDROXYPROLINE-RICH GLYCOPROTEIN FAMILY"/>
    <property type="match status" value="1"/>
</dbReference>
<dbReference type="EMBL" id="CAMGYJ010000003">
    <property type="protein sequence ID" value="CAI0389942.1"/>
    <property type="molecule type" value="Genomic_DNA"/>
</dbReference>
<dbReference type="SUPFAM" id="SSF117070">
    <property type="entry name" value="LEA14-like"/>
    <property type="match status" value="1"/>
</dbReference>
<feature type="domain" description="Water stress and hypersensitive response" evidence="6">
    <location>
        <begin position="77"/>
        <end position="195"/>
    </location>
</feature>
<evidence type="ECO:0000256" key="5">
    <source>
        <dbReference type="SAM" id="Phobius"/>
    </source>
</evidence>
<comment type="subcellular location">
    <subcellularLocation>
        <location evidence="1">Membrane</location>
        <topology evidence="1">Single-pass membrane protein</topology>
    </subcellularLocation>
</comment>
<dbReference type="GO" id="GO:0009269">
    <property type="term" value="P:response to desiccation"/>
    <property type="evidence" value="ECO:0007669"/>
    <property type="project" value="InterPro"/>
</dbReference>
<dbReference type="PANTHER" id="PTHR31234:SF4">
    <property type="entry name" value="EXPRESSED PROTEIN"/>
    <property type="match status" value="1"/>
</dbReference>
<proteinExistence type="predicted"/>
<dbReference type="SMART" id="SM00769">
    <property type="entry name" value="WHy"/>
    <property type="match status" value="1"/>
</dbReference>
<gene>
    <name evidence="7" type="ORF">LITE_LOCUS6527</name>
</gene>
<dbReference type="GO" id="GO:0098542">
    <property type="term" value="P:defense response to other organism"/>
    <property type="evidence" value="ECO:0007669"/>
    <property type="project" value="InterPro"/>
</dbReference>
<feature type="transmembrane region" description="Helical" evidence="5">
    <location>
        <begin position="42"/>
        <end position="64"/>
    </location>
</feature>
<evidence type="ECO:0000256" key="1">
    <source>
        <dbReference type="ARBA" id="ARBA00004167"/>
    </source>
</evidence>
<evidence type="ECO:0000256" key="3">
    <source>
        <dbReference type="ARBA" id="ARBA00022989"/>
    </source>
</evidence>
<dbReference type="AlphaFoldDB" id="A0AAV0HXA6"/>
<organism evidence="7 8">
    <name type="scientific">Linum tenue</name>
    <dbReference type="NCBI Taxonomy" id="586396"/>
    <lineage>
        <taxon>Eukaryota</taxon>
        <taxon>Viridiplantae</taxon>
        <taxon>Streptophyta</taxon>
        <taxon>Embryophyta</taxon>
        <taxon>Tracheophyta</taxon>
        <taxon>Spermatophyta</taxon>
        <taxon>Magnoliopsida</taxon>
        <taxon>eudicotyledons</taxon>
        <taxon>Gunneridae</taxon>
        <taxon>Pentapetalae</taxon>
        <taxon>rosids</taxon>
        <taxon>fabids</taxon>
        <taxon>Malpighiales</taxon>
        <taxon>Linaceae</taxon>
        <taxon>Linum</taxon>
    </lineage>
</organism>
<dbReference type="Pfam" id="PF03168">
    <property type="entry name" value="LEA_2"/>
    <property type="match status" value="1"/>
</dbReference>
<evidence type="ECO:0000256" key="4">
    <source>
        <dbReference type="ARBA" id="ARBA00023136"/>
    </source>
</evidence>
<evidence type="ECO:0000259" key="6">
    <source>
        <dbReference type="SMART" id="SM00769"/>
    </source>
</evidence>
<dbReference type="InterPro" id="IPR004864">
    <property type="entry name" value="LEA_2"/>
</dbReference>
<keyword evidence="3 5" id="KW-1133">Transmembrane helix</keyword>
<dbReference type="InterPro" id="IPR013990">
    <property type="entry name" value="WHy-dom"/>
</dbReference>
<evidence type="ECO:0000313" key="7">
    <source>
        <dbReference type="EMBL" id="CAI0389942.1"/>
    </source>
</evidence>
<dbReference type="Gene3D" id="2.60.40.1820">
    <property type="match status" value="1"/>
</dbReference>
<keyword evidence="2 5" id="KW-0812">Transmembrane</keyword>
<reference evidence="7" key="1">
    <citation type="submission" date="2022-08" db="EMBL/GenBank/DDBJ databases">
        <authorList>
            <person name="Gutierrez-Valencia J."/>
        </authorList>
    </citation>
    <scope>NUCLEOTIDE SEQUENCE</scope>
</reference>
<evidence type="ECO:0000313" key="8">
    <source>
        <dbReference type="Proteomes" id="UP001154282"/>
    </source>
</evidence>